<proteinExistence type="predicted"/>
<dbReference type="AlphaFoldDB" id="A0AA38J0G2"/>
<evidence type="ECO:0000313" key="2">
    <source>
        <dbReference type="EMBL" id="KAJ3666645.1"/>
    </source>
</evidence>
<accession>A0AA38J0G2</accession>
<feature type="compositionally biased region" description="Basic and acidic residues" evidence="1">
    <location>
        <begin position="116"/>
        <end position="125"/>
    </location>
</feature>
<feature type="region of interest" description="Disordered" evidence="1">
    <location>
        <begin position="1"/>
        <end position="127"/>
    </location>
</feature>
<sequence>MGTLRDPSSSAIVARASCAPSKTSCSRQTERGAIASIDPEPPACEKGCSGGGGSSGPEIDPSGAVAGRKQPHGPIAGPKKGTTTPQGGETRTGVTSRSPTLPQSQLGQRQRRCRKSRADGLKDVGDAQTPLDIRCEELVKGA</sequence>
<feature type="compositionally biased region" description="Polar residues" evidence="1">
    <location>
        <begin position="92"/>
        <end position="108"/>
    </location>
</feature>
<organism evidence="2 3">
    <name type="scientific">Zophobas morio</name>
    <dbReference type="NCBI Taxonomy" id="2755281"/>
    <lineage>
        <taxon>Eukaryota</taxon>
        <taxon>Metazoa</taxon>
        <taxon>Ecdysozoa</taxon>
        <taxon>Arthropoda</taxon>
        <taxon>Hexapoda</taxon>
        <taxon>Insecta</taxon>
        <taxon>Pterygota</taxon>
        <taxon>Neoptera</taxon>
        <taxon>Endopterygota</taxon>
        <taxon>Coleoptera</taxon>
        <taxon>Polyphaga</taxon>
        <taxon>Cucujiformia</taxon>
        <taxon>Tenebrionidae</taxon>
        <taxon>Zophobas</taxon>
    </lineage>
</organism>
<protein>
    <submittedName>
        <fullName evidence="2">Uncharacterized protein</fullName>
    </submittedName>
</protein>
<name>A0AA38J0G2_9CUCU</name>
<evidence type="ECO:0000313" key="3">
    <source>
        <dbReference type="Proteomes" id="UP001168821"/>
    </source>
</evidence>
<evidence type="ECO:0000256" key="1">
    <source>
        <dbReference type="SAM" id="MobiDB-lite"/>
    </source>
</evidence>
<keyword evidence="3" id="KW-1185">Reference proteome</keyword>
<comment type="caution">
    <text evidence="2">The sequence shown here is derived from an EMBL/GenBank/DDBJ whole genome shotgun (WGS) entry which is preliminary data.</text>
</comment>
<feature type="compositionally biased region" description="Polar residues" evidence="1">
    <location>
        <begin position="1"/>
        <end position="11"/>
    </location>
</feature>
<reference evidence="2" key="1">
    <citation type="journal article" date="2023" name="G3 (Bethesda)">
        <title>Whole genome assemblies of Zophobas morio and Tenebrio molitor.</title>
        <authorList>
            <person name="Kaur S."/>
            <person name="Stinson S.A."/>
            <person name="diCenzo G.C."/>
        </authorList>
    </citation>
    <scope>NUCLEOTIDE SEQUENCE</scope>
    <source>
        <strain evidence="2">QUZm001</strain>
    </source>
</reference>
<gene>
    <name evidence="2" type="ORF">Zmor_002080</name>
</gene>
<dbReference type="EMBL" id="JALNTZ010000001">
    <property type="protein sequence ID" value="KAJ3666645.1"/>
    <property type="molecule type" value="Genomic_DNA"/>
</dbReference>
<dbReference type="Proteomes" id="UP001168821">
    <property type="component" value="Unassembled WGS sequence"/>
</dbReference>
<feature type="compositionally biased region" description="Low complexity" evidence="1">
    <location>
        <begin position="77"/>
        <end position="89"/>
    </location>
</feature>